<feature type="compositionally biased region" description="Basic and acidic residues" evidence="1">
    <location>
        <begin position="1"/>
        <end position="17"/>
    </location>
</feature>
<sequence>MNKAVVGEEHERADPARGDVLVDPPTSTGITLGSQNFSEKSNPPDFSSLSSPFRARNFSTASVQSNLFTHSWRRPATYNIPDLSSYIASTPLTRITRLKWCKNRHGVKHEFLLLKVERPEDGSTLWLRLERRIHENASLLKTISSPVPSGDTAKICNDVSRMFDTSRSPVQVETEFTVPPLLQRLGNLLSILKENSPDYKLPSENCYFFCAVIYENLFSIGKGRNVAGAPSKFSLSRGAEVKEKIKKCMDTCSSVCLIFGSRTMSLLMVP</sequence>
<evidence type="ECO:0000313" key="2">
    <source>
        <dbReference type="EMBL" id="KAF9511535.1"/>
    </source>
</evidence>
<dbReference type="OrthoDB" id="3317936at2759"/>
<proteinExistence type="predicted"/>
<dbReference type="AlphaFoldDB" id="A0A9P6AT72"/>
<dbReference type="Proteomes" id="UP000886523">
    <property type="component" value="Unassembled WGS sequence"/>
</dbReference>
<dbReference type="EMBL" id="MU128999">
    <property type="protein sequence ID" value="KAF9511535.1"/>
    <property type="molecule type" value="Genomic_DNA"/>
</dbReference>
<feature type="region of interest" description="Disordered" evidence="1">
    <location>
        <begin position="1"/>
        <end position="49"/>
    </location>
</feature>
<feature type="compositionally biased region" description="Polar residues" evidence="1">
    <location>
        <begin position="25"/>
        <end position="49"/>
    </location>
</feature>
<accession>A0A9P6AT72</accession>
<comment type="caution">
    <text evidence="2">The sequence shown here is derived from an EMBL/GenBank/DDBJ whole genome shotgun (WGS) entry which is preliminary data.</text>
</comment>
<protein>
    <submittedName>
        <fullName evidence="2">Uncharacterized protein</fullName>
    </submittedName>
</protein>
<name>A0A9P6AT72_9AGAM</name>
<organism evidence="2 3">
    <name type="scientific">Hydnum rufescens UP504</name>
    <dbReference type="NCBI Taxonomy" id="1448309"/>
    <lineage>
        <taxon>Eukaryota</taxon>
        <taxon>Fungi</taxon>
        <taxon>Dikarya</taxon>
        <taxon>Basidiomycota</taxon>
        <taxon>Agaricomycotina</taxon>
        <taxon>Agaricomycetes</taxon>
        <taxon>Cantharellales</taxon>
        <taxon>Hydnaceae</taxon>
        <taxon>Hydnum</taxon>
    </lineage>
</organism>
<evidence type="ECO:0000313" key="3">
    <source>
        <dbReference type="Proteomes" id="UP000886523"/>
    </source>
</evidence>
<evidence type="ECO:0000256" key="1">
    <source>
        <dbReference type="SAM" id="MobiDB-lite"/>
    </source>
</evidence>
<keyword evidence="3" id="KW-1185">Reference proteome</keyword>
<reference evidence="2" key="1">
    <citation type="journal article" date="2020" name="Nat. Commun.">
        <title>Large-scale genome sequencing of mycorrhizal fungi provides insights into the early evolution of symbiotic traits.</title>
        <authorList>
            <person name="Miyauchi S."/>
            <person name="Kiss E."/>
            <person name="Kuo A."/>
            <person name="Drula E."/>
            <person name="Kohler A."/>
            <person name="Sanchez-Garcia M."/>
            <person name="Morin E."/>
            <person name="Andreopoulos B."/>
            <person name="Barry K.W."/>
            <person name="Bonito G."/>
            <person name="Buee M."/>
            <person name="Carver A."/>
            <person name="Chen C."/>
            <person name="Cichocki N."/>
            <person name="Clum A."/>
            <person name="Culley D."/>
            <person name="Crous P.W."/>
            <person name="Fauchery L."/>
            <person name="Girlanda M."/>
            <person name="Hayes R.D."/>
            <person name="Keri Z."/>
            <person name="LaButti K."/>
            <person name="Lipzen A."/>
            <person name="Lombard V."/>
            <person name="Magnuson J."/>
            <person name="Maillard F."/>
            <person name="Murat C."/>
            <person name="Nolan M."/>
            <person name="Ohm R.A."/>
            <person name="Pangilinan J."/>
            <person name="Pereira M.F."/>
            <person name="Perotto S."/>
            <person name="Peter M."/>
            <person name="Pfister S."/>
            <person name="Riley R."/>
            <person name="Sitrit Y."/>
            <person name="Stielow J.B."/>
            <person name="Szollosi G."/>
            <person name="Zifcakova L."/>
            <person name="Stursova M."/>
            <person name="Spatafora J.W."/>
            <person name="Tedersoo L."/>
            <person name="Vaario L.M."/>
            <person name="Yamada A."/>
            <person name="Yan M."/>
            <person name="Wang P."/>
            <person name="Xu J."/>
            <person name="Bruns T."/>
            <person name="Baldrian P."/>
            <person name="Vilgalys R."/>
            <person name="Dunand C."/>
            <person name="Henrissat B."/>
            <person name="Grigoriev I.V."/>
            <person name="Hibbett D."/>
            <person name="Nagy L.G."/>
            <person name="Martin F.M."/>
        </authorList>
    </citation>
    <scope>NUCLEOTIDE SEQUENCE</scope>
    <source>
        <strain evidence="2">UP504</strain>
    </source>
</reference>
<gene>
    <name evidence="2" type="ORF">BS47DRAFT_1168673</name>
</gene>